<dbReference type="InterPro" id="IPR039537">
    <property type="entry name" value="Retrotran_Ty1/copia-like"/>
</dbReference>
<name>A5B4F1_VITVI</name>
<evidence type="ECO:0000256" key="2">
    <source>
        <dbReference type="ARBA" id="ARBA00022801"/>
    </source>
</evidence>
<dbReference type="GO" id="GO:0003676">
    <property type="term" value="F:nucleic acid binding"/>
    <property type="evidence" value="ECO:0007669"/>
    <property type="project" value="InterPro"/>
</dbReference>
<evidence type="ECO:0000256" key="3">
    <source>
        <dbReference type="SAM" id="MobiDB-lite"/>
    </source>
</evidence>
<dbReference type="InterPro" id="IPR043502">
    <property type="entry name" value="DNA/RNA_pol_sf"/>
</dbReference>
<feature type="domain" description="Integrase catalytic" evidence="4">
    <location>
        <begin position="49"/>
        <end position="219"/>
    </location>
</feature>
<dbReference type="GO" id="GO:0016787">
    <property type="term" value="F:hydrolase activity"/>
    <property type="evidence" value="ECO:0007669"/>
    <property type="project" value="UniProtKB-KW"/>
</dbReference>
<dbReference type="GO" id="GO:0046872">
    <property type="term" value="F:metal ion binding"/>
    <property type="evidence" value="ECO:0007669"/>
    <property type="project" value="UniProtKB-KW"/>
</dbReference>
<dbReference type="EMBL" id="AM446196">
    <property type="protein sequence ID" value="CAN65213.1"/>
    <property type="molecule type" value="Genomic_DNA"/>
</dbReference>
<organism evidence="5">
    <name type="scientific">Vitis vinifera</name>
    <name type="common">Grape</name>
    <dbReference type="NCBI Taxonomy" id="29760"/>
    <lineage>
        <taxon>Eukaryota</taxon>
        <taxon>Viridiplantae</taxon>
        <taxon>Streptophyta</taxon>
        <taxon>Embryophyta</taxon>
        <taxon>Tracheophyta</taxon>
        <taxon>Spermatophyta</taxon>
        <taxon>Magnoliopsida</taxon>
        <taxon>eudicotyledons</taxon>
        <taxon>Gunneridae</taxon>
        <taxon>Pentapetalae</taxon>
        <taxon>rosids</taxon>
        <taxon>Vitales</taxon>
        <taxon>Vitaceae</taxon>
        <taxon>Viteae</taxon>
        <taxon>Vitis</taxon>
    </lineage>
</organism>
<dbReference type="InterPro" id="IPR036397">
    <property type="entry name" value="RNaseH_sf"/>
</dbReference>
<evidence type="ECO:0000313" key="5">
    <source>
        <dbReference type="EMBL" id="CAN65213.1"/>
    </source>
</evidence>
<gene>
    <name evidence="5" type="ORF">VITISV_009492</name>
</gene>
<dbReference type="InterPro" id="IPR057670">
    <property type="entry name" value="SH3_retrovirus"/>
</dbReference>
<dbReference type="Pfam" id="PF07727">
    <property type="entry name" value="RVT_2"/>
    <property type="match status" value="1"/>
</dbReference>
<dbReference type="SUPFAM" id="SSF56672">
    <property type="entry name" value="DNA/RNA polymerases"/>
    <property type="match status" value="1"/>
</dbReference>
<dbReference type="Gene3D" id="3.30.420.10">
    <property type="entry name" value="Ribonuclease H-like superfamily/Ribonuclease H"/>
    <property type="match status" value="1"/>
</dbReference>
<protein>
    <recommendedName>
        <fullName evidence="4">Integrase catalytic domain-containing protein</fullName>
    </recommendedName>
</protein>
<dbReference type="GO" id="GO:0015074">
    <property type="term" value="P:DNA integration"/>
    <property type="evidence" value="ECO:0007669"/>
    <property type="project" value="InterPro"/>
</dbReference>
<dbReference type="PROSITE" id="PS50994">
    <property type="entry name" value="INTEGRASE"/>
    <property type="match status" value="1"/>
</dbReference>
<dbReference type="InterPro" id="IPR013103">
    <property type="entry name" value="RVT_2"/>
</dbReference>
<dbReference type="PANTHER" id="PTHR42648:SF31">
    <property type="entry name" value="RNA-DIRECTED DNA POLYMERASE"/>
    <property type="match status" value="1"/>
</dbReference>
<proteinExistence type="predicted"/>
<sequence length="659" mass="75000">MNQLLRKHDDVRKRASQVLTSKSERKDRMQGQMIGMGRHNGNLYVLDPVNLFPTLAHTSGLCNNVSKTDHELWHTRLGHLSYFLTIVDDYSHFTWVYLLKSKSNVNSIFPAFCTLIHTQFGANIKSVRSDNALKLAFLDYFCKNGILPFHSCVDTPQQNSVVEHNHQHLLNVVRALLFQSNIPLAYWGDYILIATYLINRIQSSILFNKTPFEILYNRVTSYSHLHIFGCLCYGSTLARHRTKLSPRTIPSVFLGYPPGYKGYKLLNLSTNAIYITRDVIFHETSFPFQSNNLSSSISGFLSDSVLPSSHASTFCSHFPSFTDSNPTISTESPVSSTSRPTHVYKLKFRVDGSLEWHKTHLVAKGYTQQEGVDYIDTFSLVAKLATIKLLLALADIHSWFLVQLDINNAFLHGDLIEEVYMSLPQGYPHKGDTLPSNTIFILHKSIYGLKQASRQWFAKFSSVLLDKGFTQSASNHSLFTKRNGESFLALLMYVDDIVIVDNDYRTIEKLKTFLDSQFKLKDLGQFKYFLGCKPASMPMEAKINLSQDDGELLEDPNLYRRLIGKLLYLTITRLDLAYSVNCLGQYLANPRSTHLQGVHRILQYIKGIVGQGLYFSTTSSIRRKVLIDSDWGAYKDMRRSISGFCVFLGDSLISWKSKK</sequence>
<evidence type="ECO:0000256" key="1">
    <source>
        <dbReference type="ARBA" id="ARBA00022723"/>
    </source>
</evidence>
<dbReference type="AlphaFoldDB" id="A5B4F1"/>
<dbReference type="PANTHER" id="PTHR42648">
    <property type="entry name" value="TRANSPOSASE, PUTATIVE-RELATED"/>
    <property type="match status" value="1"/>
</dbReference>
<reference evidence="5" key="1">
    <citation type="journal article" date="2007" name="PLoS ONE">
        <title>The first genome sequence of an elite grapevine cultivar (Pinot noir Vitis vinifera L.): coping with a highly heterozygous genome.</title>
        <authorList>
            <person name="Velasco R."/>
            <person name="Zharkikh A."/>
            <person name="Troggio M."/>
            <person name="Cartwright D.A."/>
            <person name="Cestaro A."/>
            <person name="Pruss D."/>
            <person name="Pindo M."/>
            <person name="FitzGerald L.M."/>
            <person name="Vezzulli S."/>
            <person name="Reid J."/>
            <person name="Malacarne G."/>
            <person name="Iliev D."/>
            <person name="Coppola G."/>
            <person name="Wardell B."/>
            <person name="Micheletti D."/>
            <person name="Macalma T."/>
            <person name="Facci M."/>
            <person name="Mitchell J.T."/>
            <person name="Perazzolli M."/>
            <person name="Eldredge G."/>
            <person name="Gatto P."/>
            <person name="Oyzerski R."/>
            <person name="Moretto M."/>
            <person name="Gutin N."/>
            <person name="Stefanini M."/>
            <person name="Chen Y."/>
            <person name="Segala C."/>
            <person name="Davenport C."/>
            <person name="Dematte L."/>
            <person name="Mraz A."/>
            <person name="Battilana J."/>
            <person name="Stormo K."/>
            <person name="Costa F."/>
            <person name="Tao Q."/>
            <person name="Si-Ammour A."/>
            <person name="Harkins T."/>
            <person name="Lackey A."/>
            <person name="Perbost C."/>
            <person name="Taillon B."/>
            <person name="Stella A."/>
            <person name="Solovyev V."/>
            <person name="Fawcett J.A."/>
            <person name="Sterck L."/>
            <person name="Vandepoele K."/>
            <person name="Grando S.M."/>
            <person name="Toppo S."/>
            <person name="Moser C."/>
            <person name="Lanchbury J."/>
            <person name="Bogden R."/>
            <person name="Skolnick M."/>
            <person name="Sgaramella V."/>
            <person name="Bhatnagar S.K."/>
            <person name="Fontana P."/>
            <person name="Gutin A."/>
            <person name="Van de Peer Y."/>
            <person name="Salamini F."/>
            <person name="Viola R."/>
        </authorList>
    </citation>
    <scope>NUCLEOTIDE SEQUENCE</scope>
</reference>
<accession>A5B4F1</accession>
<keyword evidence="2" id="KW-0378">Hydrolase</keyword>
<dbReference type="SUPFAM" id="SSF53098">
    <property type="entry name" value="Ribonuclease H-like"/>
    <property type="match status" value="1"/>
</dbReference>
<evidence type="ECO:0000259" key="4">
    <source>
        <dbReference type="PROSITE" id="PS50994"/>
    </source>
</evidence>
<dbReference type="Pfam" id="PF25597">
    <property type="entry name" value="SH3_retrovirus"/>
    <property type="match status" value="1"/>
</dbReference>
<dbReference type="InterPro" id="IPR001584">
    <property type="entry name" value="Integrase_cat-core"/>
</dbReference>
<feature type="compositionally biased region" description="Basic and acidic residues" evidence="3">
    <location>
        <begin position="1"/>
        <end position="13"/>
    </location>
</feature>
<keyword evidence="1" id="KW-0479">Metal-binding</keyword>
<feature type="region of interest" description="Disordered" evidence="3">
    <location>
        <begin position="1"/>
        <end position="30"/>
    </location>
</feature>
<dbReference type="InterPro" id="IPR012337">
    <property type="entry name" value="RNaseH-like_sf"/>
</dbReference>